<organism evidence="2 3">
    <name type="scientific">Madurella fahalii</name>
    <dbReference type="NCBI Taxonomy" id="1157608"/>
    <lineage>
        <taxon>Eukaryota</taxon>
        <taxon>Fungi</taxon>
        <taxon>Dikarya</taxon>
        <taxon>Ascomycota</taxon>
        <taxon>Pezizomycotina</taxon>
        <taxon>Sordariomycetes</taxon>
        <taxon>Sordariomycetidae</taxon>
        <taxon>Sordariales</taxon>
        <taxon>Sordariales incertae sedis</taxon>
        <taxon>Madurella</taxon>
    </lineage>
</organism>
<name>A0ABQ0GQ24_9PEZI</name>
<dbReference type="Proteomes" id="UP001628179">
    <property type="component" value="Unassembled WGS sequence"/>
</dbReference>
<dbReference type="GeneID" id="98180777"/>
<evidence type="ECO:0000313" key="3">
    <source>
        <dbReference type="Proteomes" id="UP001628179"/>
    </source>
</evidence>
<sequence>MLHFRTLSTFFRLEGAIRRRKENFDHLHKVYHVRVLDRRGFYAGYVYLPDLENMSLEDAETFDFNDVLDTKLDIEKALLLQWADDVGLIPAGLYRPGTDDPVNYDMRLADEATQTMIKRALNYIVALLTNAPELKQGYGLTEAPEDSEALTTTSTMLSSPRWERFCSNYRFGRKPSMKGYSS</sequence>
<feature type="domain" description="Prion-inhibition and propagation HeLo" evidence="1">
    <location>
        <begin position="67"/>
        <end position="170"/>
    </location>
</feature>
<proteinExistence type="predicted"/>
<evidence type="ECO:0000259" key="1">
    <source>
        <dbReference type="Pfam" id="PF14479"/>
    </source>
</evidence>
<dbReference type="EMBL" id="BAAFSV010000006">
    <property type="protein sequence ID" value="GAB1319825.1"/>
    <property type="molecule type" value="Genomic_DNA"/>
</dbReference>
<dbReference type="Gene3D" id="1.20.120.1020">
    <property type="entry name" value="Prion-inhibition and propagation, HeLo domain"/>
    <property type="match status" value="1"/>
</dbReference>
<dbReference type="InterPro" id="IPR038305">
    <property type="entry name" value="HeLo_sf"/>
</dbReference>
<gene>
    <name evidence="2" type="ORF">MFIFM68171_10035</name>
</gene>
<dbReference type="InterPro" id="IPR029498">
    <property type="entry name" value="HeLo_dom"/>
</dbReference>
<reference evidence="2 3" key="1">
    <citation type="submission" date="2024-09" db="EMBL/GenBank/DDBJ databases">
        <title>Itraconazole resistance in Madurella fahalii resulting from another homologue of gene encoding cytochrome P450 14-alpha sterol demethylase (CYP51).</title>
        <authorList>
            <person name="Yoshioka I."/>
            <person name="Fahal A.H."/>
            <person name="Kaneko S."/>
            <person name="Yaguchi T."/>
        </authorList>
    </citation>
    <scope>NUCLEOTIDE SEQUENCE [LARGE SCALE GENOMIC DNA]</scope>
    <source>
        <strain evidence="2 3">IFM 68171</strain>
    </source>
</reference>
<protein>
    <recommendedName>
        <fullName evidence="1">Prion-inhibition and propagation HeLo domain-containing protein</fullName>
    </recommendedName>
</protein>
<accession>A0ABQ0GQ24</accession>
<dbReference type="Pfam" id="PF14479">
    <property type="entry name" value="HeLo"/>
    <property type="match status" value="1"/>
</dbReference>
<dbReference type="RefSeq" id="XP_070921555.1">
    <property type="nucleotide sequence ID" value="XM_071065454.1"/>
</dbReference>
<comment type="caution">
    <text evidence="2">The sequence shown here is derived from an EMBL/GenBank/DDBJ whole genome shotgun (WGS) entry which is preliminary data.</text>
</comment>
<evidence type="ECO:0000313" key="2">
    <source>
        <dbReference type="EMBL" id="GAB1319825.1"/>
    </source>
</evidence>
<keyword evidence="3" id="KW-1185">Reference proteome</keyword>